<reference evidence="8" key="2">
    <citation type="submission" date="2021-09" db="EMBL/GenBank/DDBJ databases">
        <authorList>
            <person name="Gilroy R."/>
        </authorList>
    </citation>
    <scope>NUCLEOTIDE SEQUENCE</scope>
    <source>
        <strain evidence="8">ChiGjej6B6-11269</strain>
    </source>
</reference>
<accession>A0A9D2UYL1</accession>
<evidence type="ECO:0000256" key="3">
    <source>
        <dbReference type="ARBA" id="ARBA00022801"/>
    </source>
</evidence>
<keyword evidence="2" id="KW-0547">Nucleotide-binding</keyword>
<dbReference type="GO" id="GO:0016787">
    <property type="term" value="F:hydrolase activity"/>
    <property type="evidence" value="ECO:0007669"/>
    <property type="project" value="UniProtKB-KW"/>
</dbReference>
<keyword evidence="5" id="KW-0067">ATP-binding</keyword>
<evidence type="ECO:0000256" key="4">
    <source>
        <dbReference type="ARBA" id="ARBA00022806"/>
    </source>
</evidence>
<proteinExistence type="inferred from homology"/>
<evidence type="ECO:0000256" key="1">
    <source>
        <dbReference type="ARBA" id="ARBA00007913"/>
    </source>
</evidence>
<evidence type="ECO:0000313" key="8">
    <source>
        <dbReference type="EMBL" id="HJF66355.1"/>
    </source>
</evidence>
<gene>
    <name evidence="8" type="ORF">K8U77_09620</name>
</gene>
<reference evidence="8" key="1">
    <citation type="journal article" date="2021" name="PeerJ">
        <title>Extensive microbial diversity within the chicken gut microbiome revealed by metagenomics and culture.</title>
        <authorList>
            <person name="Gilroy R."/>
            <person name="Ravi A."/>
            <person name="Getino M."/>
            <person name="Pursley I."/>
            <person name="Horton D.L."/>
            <person name="Alikhan N.F."/>
            <person name="Baker D."/>
            <person name="Gharbi K."/>
            <person name="Hall N."/>
            <person name="Watson M."/>
            <person name="Adriaenssens E.M."/>
            <person name="Foster-Nyarko E."/>
            <person name="Jarju S."/>
            <person name="Secka A."/>
            <person name="Antonio M."/>
            <person name="Oren A."/>
            <person name="Chaudhuri R.R."/>
            <person name="La Ragione R."/>
            <person name="Hildebrand F."/>
            <person name="Pallen M.J."/>
        </authorList>
    </citation>
    <scope>NUCLEOTIDE SEQUENCE</scope>
    <source>
        <strain evidence="8">ChiGjej6B6-11269</strain>
    </source>
</reference>
<evidence type="ECO:0000259" key="7">
    <source>
        <dbReference type="Pfam" id="PF13087"/>
    </source>
</evidence>
<evidence type="ECO:0000259" key="6">
    <source>
        <dbReference type="Pfam" id="PF13086"/>
    </source>
</evidence>
<sequence length="854" mass="94892">MTGWEKNKEFGEFTGQFPFITSTIHSLKKCFRDGEAKKYDLLIMDEASQTNLMVGIVALSCARRVVLVGDEEQLPPVLSDADLLSAREIAEGLGLIGRDAAGCKEAAFAPYDMGREDFSFLESCYEVFSAHNPGLRTMLVEHYRCHPAIIGFCNEAIYGGELVIGTNVPPDAPPCPIRILWYEGDYRERVPRLSPREEDPKRKNRATCVNRKQMAIMREEEGLQLRRFAMEGKSICILAPFNGQIGLLQTFVRGLLKDVVSQDDIRLETDGEEGRSSSDPNRVYALTIHKSQGQEFDVVYLLPVEDGNWEWPWSQGRRLVNVAASRAKQELRVIISTKLMSADVQEWLTGRQAYVRKPAKAKDDPGNQQMFVRKLVDYTRRKMIEAGGGEQGALGEFGFHRSAIRSIFDEVPFLQNPRKKHSDFAPEQCMERALCGMDFPGLAWAKHVSFGQLLLAGAPAGRDALDVSGVTLGSRVDEWYKVPDEAHFDFVIFDERTRGVVAAIEVDGAWHRFKKAKGGFDVSQIASDDRKDHVVRDVCGATLAWLGLIRDGSLYRGSSAFAQILAAGIHGLETDEDMEGESPEGLATMGLGDTDYETLRLATGWDDWIRFPSEIRPDSPFLLLRIPSDGSTFWETDALRDQAKRLGAIHAIDSGYAPPTIEEYVRAQSKVLSRGNARMVYVSDDVQSHTFGEGCGASCVGDKASQGPDEAAFDQSPRLAGGVRDSVITGPDEQCYLHRDLHNHGGANAAKCRGTSFLSITQCLEEWRKDERLARQLEGVTAKRMNECLVAAGFQRVEGSDGSRRVPTELGESIGMSSRKGMDGAKEYTMPVYSQRARDYLAARLGEIIRPSRR</sequence>
<keyword evidence="4" id="KW-0347">Helicase</keyword>
<keyword evidence="3" id="KW-0378">Hydrolase</keyword>
<dbReference type="Pfam" id="PF13086">
    <property type="entry name" value="AAA_11"/>
    <property type="match status" value="1"/>
</dbReference>
<dbReference type="InterPro" id="IPR027417">
    <property type="entry name" value="P-loop_NTPase"/>
</dbReference>
<dbReference type="Gene3D" id="3.40.50.300">
    <property type="entry name" value="P-loop containing nucleotide triphosphate hydrolases"/>
    <property type="match status" value="2"/>
</dbReference>
<dbReference type="InterPro" id="IPR041679">
    <property type="entry name" value="DNA2/NAM7-like_C"/>
</dbReference>
<dbReference type="Proteomes" id="UP000786989">
    <property type="component" value="Unassembled WGS sequence"/>
</dbReference>
<dbReference type="InterPro" id="IPR041677">
    <property type="entry name" value="DNA2/NAM7_AAA_11"/>
</dbReference>
<comment type="caution">
    <text evidence="8">The sequence shown here is derived from an EMBL/GenBank/DDBJ whole genome shotgun (WGS) entry which is preliminary data.</text>
</comment>
<feature type="domain" description="DNA2/NAM7 helicase helicase" evidence="6">
    <location>
        <begin position="20"/>
        <end position="78"/>
    </location>
</feature>
<dbReference type="Pfam" id="PF13087">
    <property type="entry name" value="AAA_12"/>
    <property type="match status" value="1"/>
</dbReference>
<name>A0A9D2UYL1_9ACTN</name>
<feature type="domain" description="DNA2/NAM7 helicase-like C-terminal" evidence="7">
    <location>
        <begin position="123"/>
        <end position="336"/>
    </location>
</feature>
<dbReference type="GO" id="GO:0043139">
    <property type="term" value="F:5'-3' DNA helicase activity"/>
    <property type="evidence" value="ECO:0007669"/>
    <property type="project" value="TreeGrafter"/>
</dbReference>
<evidence type="ECO:0000256" key="5">
    <source>
        <dbReference type="ARBA" id="ARBA00022840"/>
    </source>
</evidence>
<protein>
    <submittedName>
        <fullName evidence="8">AAA domain-containing protein</fullName>
    </submittedName>
</protein>
<dbReference type="EMBL" id="DYWI01000192">
    <property type="protein sequence ID" value="HJF66355.1"/>
    <property type="molecule type" value="Genomic_DNA"/>
</dbReference>
<dbReference type="InterPro" id="IPR050534">
    <property type="entry name" value="Coronavir_polyprotein_1ab"/>
</dbReference>
<dbReference type="PANTHER" id="PTHR43788:SF8">
    <property type="entry name" value="DNA-BINDING PROTEIN SMUBP-2"/>
    <property type="match status" value="1"/>
</dbReference>
<dbReference type="PANTHER" id="PTHR43788">
    <property type="entry name" value="DNA2/NAM7 HELICASE FAMILY MEMBER"/>
    <property type="match status" value="1"/>
</dbReference>
<organism evidence="8 9">
    <name type="scientific">Slackia equolifaciens</name>
    <dbReference type="NCBI Taxonomy" id="498718"/>
    <lineage>
        <taxon>Bacteria</taxon>
        <taxon>Bacillati</taxon>
        <taxon>Actinomycetota</taxon>
        <taxon>Coriobacteriia</taxon>
        <taxon>Eggerthellales</taxon>
        <taxon>Eggerthellaceae</taxon>
        <taxon>Slackia</taxon>
    </lineage>
</organism>
<dbReference type="AlphaFoldDB" id="A0A9D2UYL1"/>
<evidence type="ECO:0000256" key="2">
    <source>
        <dbReference type="ARBA" id="ARBA00022741"/>
    </source>
</evidence>
<dbReference type="GO" id="GO:0005524">
    <property type="term" value="F:ATP binding"/>
    <property type="evidence" value="ECO:0007669"/>
    <property type="project" value="UniProtKB-KW"/>
</dbReference>
<comment type="similarity">
    <text evidence="1">Belongs to the DNA2/NAM7 helicase family.</text>
</comment>
<evidence type="ECO:0000313" key="9">
    <source>
        <dbReference type="Proteomes" id="UP000786989"/>
    </source>
</evidence>
<dbReference type="SUPFAM" id="SSF52540">
    <property type="entry name" value="P-loop containing nucleoside triphosphate hydrolases"/>
    <property type="match status" value="1"/>
</dbReference>